<organism evidence="1 2">
    <name type="scientific">Tetrahymena thermophila (strain SB210)</name>
    <dbReference type="NCBI Taxonomy" id="312017"/>
    <lineage>
        <taxon>Eukaryota</taxon>
        <taxon>Sar</taxon>
        <taxon>Alveolata</taxon>
        <taxon>Ciliophora</taxon>
        <taxon>Intramacronucleata</taxon>
        <taxon>Oligohymenophorea</taxon>
        <taxon>Hymenostomatida</taxon>
        <taxon>Tetrahymenina</taxon>
        <taxon>Tetrahymenidae</taxon>
        <taxon>Tetrahymena</taxon>
    </lineage>
</organism>
<dbReference type="KEGG" id="tet:TTHERM_00075690"/>
<protein>
    <submittedName>
        <fullName evidence="1">Uncharacterized protein</fullName>
    </submittedName>
</protein>
<proteinExistence type="predicted"/>
<dbReference type="AlphaFoldDB" id="Q23G96"/>
<dbReference type="GeneID" id="7842826"/>
<dbReference type="InParanoid" id="Q23G96"/>
<dbReference type="RefSeq" id="XP_001015609.2">
    <property type="nucleotide sequence ID" value="XM_001015609.2"/>
</dbReference>
<sequence length="133" mass="15993">MTIITYFFSIASQSPKKFILIFIKKPLILITPNNANTNYIRKKSFYVQINKLVILKSKQKKRKQLAVTKKSVSNPTYKKIQHMRFEKQVHKKKLIYNLKFYRLKNKYYSISLKLLKKEFDSIEFLKRLIRISG</sequence>
<dbReference type="HOGENOM" id="CLU_1690285_0_0_1"/>
<evidence type="ECO:0000313" key="2">
    <source>
        <dbReference type="Proteomes" id="UP000009168"/>
    </source>
</evidence>
<gene>
    <name evidence="1" type="ORF">TTHERM_00075690</name>
</gene>
<reference evidence="2" key="1">
    <citation type="journal article" date="2006" name="PLoS Biol.">
        <title>Macronuclear genome sequence of the ciliate Tetrahymena thermophila, a model eukaryote.</title>
        <authorList>
            <person name="Eisen J.A."/>
            <person name="Coyne R.S."/>
            <person name="Wu M."/>
            <person name="Wu D."/>
            <person name="Thiagarajan M."/>
            <person name="Wortman J.R."/>
            <person name="Badger J.H."/>
            <person name="Ren Q."/>
            <person name="Amedeo P."/>
            <person name="Jones K.M."/>
            <person name="Tallon L.J."/>
            <person name="Delcher A.L."/>
            <person name="Salzberg S.L."/>
            <person name="Silva J.C."/>
            <person name="Haas B.J."/>
            <person name="Majoros W.H."/>
            <person name="Farzad M."/>
            <person name="Carlton J.M."/>
            <person name="Smith R.K. Jr."/>
            <person name="Garg J."/>
            <person name="Pearlman R.E."/>
            <person name="Karrer K.M."/>
            <person name="Sun L."/>
            <person name="Manning G."/>
            <person name="Elde N.C."/>
            <person name="Turkewitz A.P."/>
            <person name="Asai D.J."/>
            <person name="Wilkes D.E."/>
            <person name="Wang Y."/>
            <person name="Cai H."/>
            <person name="Collins K."/>
            <person name="Stewart B.A."/>
            <person name="Lee S.R."/>
            <person name="Wilamowska K."/>
            <person name="Weinberg Z."/>
            <person name="Ruzzo W.L."/>
            <person name="Wloga D."/>
            <person name="Gaertig J."/>
            <person name="Frankel J."/>
            <person name="Tsao C.-C."/>
            <person name="Gorovsky M.A."/>
            <person name="Keeling P.J."/>
            <person name="Waller R.F."/>
            <person name="Patron N.J."/>
            <person name="Cherry J.M."/>
            <person name="Stover N.A."/>
            <person name="Krieger C.J."/>
            <person name="del Toro C."/>
            <person name="Ryder H.F."/>
            <person name="Williamson S.C."/>
            <person name="Barbeau R.A."/>
            <person name="Hamilton E.P."/>
            <person name="Orias E."/>
        </authorList>
    </citation>
    <scope>NUCLEOTIDE SEQUENCE [LARGE SCALE GENOMIC DNA]</scope>
    <source>
        <strain evidence="2">SB210</strain>
    </source>
</reference>
<keyword evidence="2" id="KW-1185">Reference proteome</keyword>
<evidence type="ECO:0000313" key="1">
    <source>
        <dbReference type="EMBL" id="EAR95364.2"/>
    </source>
</evidence>
<accession>Q23G96</accession>
<name>Q23G96_TETTS</name>
<dbReference type="EMBL" id="GG662704">
    <property type="protein sequence ID" value="EAR95364.2"/>
    <property type="molecule type" value="Genomic_DNA"/>
</dbReference>
<dbReference type="Proteomes" id="UP000009168">
    <property type="component" value="Unassembled WGS sequence"/>
</dbReference>